<dbReference type="GO" id="GO:0005615">
    <property type="term" value="C:extracellular space"/>
    <property type="evidence" value="ECO:0007669"/>
    <property type="project" value="TreeGrafter"/>
</dbReference>
<dbReference type="SMART" id="SM00131">
    <property type="entry name" value="KU"/>
    <property type="match status" value="1"/>
</dbReference>
<accession>A0A9P0GGC7</accession>
<dbReference type="AlphaFoldDB" id="A0A9P0GGC7"/>
<protein>
    <recommendedName>
        <fullName evidence="5">BPTI/Kunitz inhibitor domain-containing protein</fullName>
    </recommendedName>
</protein>
<dbReference type="PANTHER" id="PTHR10083">
    <property type="entry name" value="KUNITZ-TYPE PROTEASE INHIBITOR-RELATED"/>
    <property type="match status" value="1"/>
</dbReference>
<gene>
    <name evidence="6" type="ORF">PSYICH_LOCUS9602</name>
</gene>
<feature type="signal peptide" evidence="4">
    <location>
        <begin position="1"/>
        <end position="21"/>
    </location>
</feature>
<keyword evidence="1" id="KW-0646">Protease inhibitor</keyword>
<dbReference type="Proteomes" id="UP001153636">
    <property type="component" value="Chromosome 3"/>
</dbReference>
<organism evidence="6 7">
    <name type="scientific">Psylliodes chrysocephalus</name>
    <dbReference type="NCBI Taxonomy" id="3402493"/>
    <lineage>
        <taxon>Eukaryota</taxon>
        <taxon>Metazoa</taxon>
        <taxon>Ecdysozoa</taxon>
        <taxon>Arthropoda</taxon>
        <taxon>Hexapoda</taxon>
        <taxon>Insecta</taxon>
        <taxon>Pterygota</taxon>
        <taxon>Neoptera</taxon>
        <taxon>Endopterygota</taxon>
        <taxon>Coleoptera</taxon>
        <taxon>Polyphaga</taxon>
        <taxon>Cucujiformia</taxon>
        <taxon>Chrysomeloidea</taxon>
        <taxon>Chrysomelidae</taxon>
        <taxon>Galerucinae</taxon>
        <taxon>Alticini</taxon>
        <taxon>Psylliodes</taxon>
    </lineage>
</organism>
<evidence type="ECO:0000256" key="2">
    <source>
        <dbReference type="ARBA" id="ARBA00022900"/>
    </source>
</evidence>
<evidence type="ECO:0000256" key="3">
    <source>
        <dbReference type="ARBA" id="ARBA00023157"/>
    </source>
</evidence>
<name>A0A9P0GGC7_9CUCU</name>
<keyword evidence="7" id="KW-1185">Reference proteome</keyword>
<keyword evidence="2" id="KW-0722">Serine protease inhibitor</keyword>
<dbReference type="SUPFAM" id="SSF57362">
    <property type="entry name" value="BPTI-like"/>
    <property type="match status" value="1"/>
</dbReference>
<sequence length="97" mass="11515">MYKLIFSLLILFFSFSQYTWENPFVEFTIFDCLMPIEFSVDGQNCLAMIHRYHWNHEKQKCEGVTWGGCGATKNNFETMKECLTVAGAICDKFWYWN</sequence>
<feature type="domain" description="BPTI/Kunitz inhibitor" evidence="5">
    <location>
        <begin position="30"/>
        <end position="87"/>
    </location>
</feature>
<keyword evidence="3" id="KW-1015">Disulfide bond</keyword>
<dbReference type="Gene3D" id="4.10.410.10">
    <property type="entry name" value="Pancreatic trypsin inhibitor Kunitz domain"/>
    <property type="match status" value="1"/>
</dbReference>
<dbReference type="OrthoDB" id="6775666at2759"/>
<feature type="chain" id="PRO_5040376919" description="BPTI/Kunitz inhibitor domain-containing protein" evidence="4">
    <location>
        <begin position="22"/>
        <end position="97"/>
    </location>
</feature>
<reference evidence="6" key="1">
    <citation type="submission" date="2022-01" db="EMBL/GenBank/DDBJ databases">
        <authorList>
            <person name="King R."/>
        </authorList>
    </citation>
    <scope>NUCLEOTIDE SEQUENCE</scope>
</reference>
<evidence type="ECO:0000313" key="7">
    <source>
        <dbReference type="Proteomes" id="UP001153636"/>
    </source>
</evidence>
<proteinExistence type="predicted"/>
<dbReference type="PANTHER" id="PTHR10083:SF374">
    <property type="entry name" value="BPTI_KUNITZ INHIBITOR DOMAIN-CONTAINING PROTEIN"/>
    <property type="match status" value="1"/>
</dbReference>
<dbReference type="GO" id="GO:0004867">
    <property type="term" value="F:serine-type endopeptidase inhibitor activity"/>
    <property type="evidence" value="ECO:0007669"/>
    <property type="project" value="UniProtKB-KW"/>
</dbReference>
<dbReference type="InterPro" id="IPR050098">
    <property type="entry name" value="TFPI/VKTCI-like"/>
</dbReference>
<dbReference type="Pfam" id="PF00014">
    <property type="entry name" value="Kunitz_BPTI"/>
    <property type="match status" value="1"/>
</dbReference>
<evidence type="ECO:0000256" key="4">
    <source>
        <dbReference type="SAM" id="SignalP"/>
    </source>
</evidence>
<dbReference type="EMBL" id="OV651815">
    <property type="protein sequence ID" value="CAH1108262.1"/>
    <property type="molecule type" value="Genomic_DNA"/>
</dbReference>
<evidence type="ECO:0000313" key="6">
    <source>
        <dbReference type="EMBL" id="CAH1108262.1"/>
    </source>
</evidence>
<dbReference type="InterPro" id="IPR002223">
    <property type="entry name" value="Kunitz_BPTI"/>
</dbReference>
<evidence type="ECO:0000259" key="5">
    <source>
        <dbReference type="SMART" id="SM00131"/>
    </source>
</evidence>
<dbReference type="InterPro" id="IPR036880">
    <property type="entry name" value="Kunitz_BPTI_sf"/>
</dbReference>
<evidence type="ECO:0000256" key="1">
    <source>
        <dbReference type="ARBA" id="ARBA00022690"/>
    </source>
</evidence>
<keyword evidence="4" id="KW-0732">Signal</keyword>